<gene>
    <name evidence="2" type="ORF">SAV14893_027680</name>
</gene>
<dbReference type="Proteomes" id="UP000302139">
    <property type="component" value="Unassembled WGS sequence"/>
</dbReference>
<dbReference type="EMBL" id="BJHX01000001">
    <property type="protein sequence ID" value="GDY63375.1"/>
    <property type="molecule type" value="Genomic_DNA"/>
</dbReference>
<feature type="region of interest" description="Disordered" evidence="1">
    <location>
        <begin position="76"/>
        <end position="95"/>
    </location>
</feature>
<protein>
    <submittedName>
        <fullName evidence="2">Uncharacterized protein</fullName>
    </submittedName>
</protein>
<proteinExistence type="predicted"/>
<evidence type="ECO:0000313" key="2">
    <source>
        <dbReference type="EMBL" id="GDY63375.1"/>
    </source>
</evidence>
<evidence type="ECO:0000256" key="1">
    <source>
        <dbReference type="SAM" id="MobiDB-lite"/>
    </source>
</evidence>
<dbReference type="AlphaFoldDB" id="A0A4D4LQS8"/>
<comment type="caution">
    <text evidence="2">The sequence shown here is derived from an EMBL/GenBank/DDBJ whole genome shotgun (WGS) entry which is preliminary data.</text>
</comment>
<name>A0A4D4LQS8_STRAX</name>
<accession>A0A4D4LQS8</accession>
<reference evidence="2 3" key="1">
    <citation type="submission" date="2019-04" db="EMBL/GenBank/DDBJ databases">
        <title>Draft genome sequences of Streptomyces avermitilis NBRC 14893.</title>
        <authorList>
            <person name="Komaki H."/>
            <person name="Tamura T."/>
            <person name="Hosoyama A."/>
        </authorList>
    </citation>
    <scope>NUCLEOTIDE SEQUENCE [LARGE SCALE GENOMIC DNA]</scope>
    <source>
        <strain evidence="2 3">NBRC 14893</strain>
    </source>
</reference>
<organism evidence="2 3">
    <name type="scientific">Streptomyces avermitilis</name>
    <dbReference type="NCBI Taxonomy" id="33903"/>
    <lineage>
        <taxon>Bacteria</taxon>
        <taxon>Bacillati</taxon>
        <taxon>Actinomycetota</taxon>
        <taxon>Actinomycetes</taxon>
        <taxon>Kitasatosporales</taxon>
        <taxon>Streptomycetaceae</taxon>
        <taxon>Streptomyces</taxon>
    </lineage>
</organism>
<evidence type="ECO:0000313" key="3">
    <source>
        <dbReference type="Proteomes" id="UP000302139"/>
    </source>
</evidence>
<sequence length="139" mass="14138">MQLLGLGEAGAAAVDVEGGGLVRVLAVAQGALALEGGTEEVREDGLVDGAYEDANQEATATSYAAVCRKASAASRLRAVRSKPPPRTAERTSAYRSGLVTTATDGWFLAAARTMDGPPMSICSTHSSGEAPEATVSRNG</sequence>